<dbReference type="Proteomes" id="UP000663882">
    <property type="component" value="Unassembled WGS sequence"/>
</dbReference>
<reference evidence="3" key="1">
    <citation type="submission" date="2021-02" db="EMBL/GenBank/DDBJ databases">
        <authorList>
            <person name="Nowell W R."/>
        </authorList>
    </citation>
    <scope>NUCLEOTIDE SEQUENCE</scope>
</reference>
<sequence>MLVLLLLLCLSSEIYTIPLKLTIFKEEKQITSPQVPTNTPAISYSVIKDGQGTVYDWQNDKITIRLTGSHTQGLFTLTEDAMKPTFKLGLHLHRKHAETFHILEGDVEFRLGTKTYVAQPGTTIHVPSNTAHAVQVINGRSARMIMLYSPAGFENFLKEMKTFTDAQFADDKFMTAFNEKYDNIQLE</sequence>
<dbReference type="InterPro" id="IPR011051">
    <property type="entry name" value="RmlC_Cupin_sf"/>
</dbReference>
<dbReference type="EMBL" id="CAJNOU010007092">
    <property type="protein sequence ID" value="CAF1518527.1"/>
    <property type="molecule type" value="Genomic_DNA"/>
</dbReference>
<dbReference type="PANTHER" id="PTHR36440">
    <property type="entry name" value="PUTATIVE (AFU_ORTHOLOGUE AFUA_8G07350)-RELATED"/>
    <property type="match status" value="1"/>
</dbReference>
<evidence type="ECO:0000313" key="6">
    <source>
        <dbReference type="EMBL" id="CAF3934107.1"/>
    </source>
</evidence>
<feature type="domain" description="Cupin type-2" evidence="2">
    <location>
        <begin position="87"/>
        <end position="147"/>
    </location>
</feature>
<gene>
    <name evidence="5" type="ORF">FNK824_LOCUS14059</name>
    <name evidence="6" type="ORF">OTI717_LOCUS25506</name>
    <name evidence="3" type="ORF">RFH988_LOCUS29023</name>
    <name evidence="4" type="ORF">SEV965_LOCUS36908</name>
</gene>
<dbReference type="SUPFAM" id="SSF51182">
    <property type="entry name" value="RmlC-like cupins"/>
    <property type="match status" value="1"/>
</dbReference>
<feature type="chain" id="PRO_5035686588" description="Cupin type-2 domain-containing protein" evidence="1">
    <location>
        <begin position="17"/>
        <end position="187"/>
    </location>
</feature>
<evidence type="ECO:0000313" key="3">
    <source>
        <dbReference type="EMBL" id="CAF1287362.1"/>
    </source>
</evidence>
<keyword evidence="1" id="KW-0732">Signal</keyword>
<feature type="signal peptide" evidence="1">
    <location>
        <begin position="1"/>
        <end position="16"/>
    </location>
</feature>
<evidence type="ECO:0000313" key="5">
    <source>
        <dbReference type="EMBL" id="CAF3783916.1"/>
    </source>
</evidence>
<accession>A0A815CU10</accession>
<comment type="caution">
    <text evidence="3">The sequence shown here is derived from an EMBL/GenBank/DDBJ whole genome shotgun (WGS) entry which is preliminary data.</text>
</comment>
<dbReference type="InterPro" id="IPR014710">
    <property type="entry name" value="RmlC-like_jellyroll"/>
</dbReference>
<dbReference type="Proteomes" id="UP000663874">
    <property type="component" value="Unassembled WGS sequence"/>
</dbReference>
<dbReference type="EMBL" id="CAJOBE010001903">
    <property type="protein sequence ID" value="CAF3783916.1"/>
    <property type="molecule type" value="Genomic_DNA"/>
</dbReference>
<evidence type="ECO:0000259" key="2">
    <source>
        <dbReference type="Pfam" id="PF07883"/>
    </source>
</evidence>
<dbReference type="Proteomes" id="UP000663889">
    <property type="component" value="Unassembled WGS sequence"/>
</dbReference>
<dbReference type="EMBL" id="CAJNOO010002659">
    <property type="protein sequence ID" value="CAF1287362.1"/>
    <property type="molecule type" value="Genomic_DNA"/>
</dbReference>
<dbReference type="AlphaFoldDB" id="A0A815CU10"/>
<dbReference type="OrthoDB" id="10020003at2759"/>
<evidence type="ECO:0000313" key="7">
    <source>
        <dbReference type="Proteomes" id="UP000663882"/>
    </source>
</evidence>
<organism evidence="3 7">
    <name type="scientific">Rotaria sordida</name>
    <dbReference type="NCBI Taxonomy" id="392033"/>
    <lineage>
        <taxon>Eukaryota</taxon>
        <taxon>Metazoa</taxon>
        <taxon>Spiralia</taxon>
        <taxon>Gnathifera</taxon>
        <taxon>Rotifera</taxon>
        <taxon>Eurotatoria</taxon>
        <taxon>Bdelloidea</taxon>
        <taxon>Philodinida</taxon>
        <taxon>Philodinidae</taxon>
        <taxon>Rotaria</taxon>
    </lineage>
</organism>
<evidence type="ECO:0000313" key="4">
    <source>
        <dbReference type="EMBL" id="CAF1518527.1"/>
    </source>
</evidence>
<dbReference type="Gene3D" id="2.60.120.10">
    <property type="entry name" value="Jelly Rolls"/>
    <property type="match status" value="1"/>
</dbReference>
<dbReference type="InterPro" id="IPR053146">
    <property type="entry name" value="QDO-like"/>
</dbReference>
<protein>
    <recommendedName>
        <fullName evidence="2">Cupin type-2 domain-containing protein</fullName>
    </recommendedName>
</protein>
<dbReference type="EMBL" id="CAJOAX010005082">
    <property type="protein sequence ID" value="CAF3934107.1"/>
    <property type="molecule type" value="Genomic_DNA"/>
</dbReference>
<proteinExistence type="predicted"/>
<dbReference type="Pfam" id="PF07883">
    <property type="entry name" value="Cupin_2"/>
    <property type="match status" value="1"/>
</dbReference>
<dbReference type="InterPro" id="IPR013096">
    <property type="entry name" value="Cupin_2"/>
</dbReference>
<dbReference type="PANTHER" id="PTHR36440:SF1">
    <property type="entry name" value="PUTATIVE (AFU_ORTHOLOGUE AFUA_8G07350)-RELATED"/>
    <property type="match status" value="1"/>
</dbReference>
<evidence type="ECO:0000256" key="1">
    <source>
        <dbReference type="SAM" id="SignalP"/>
    </source>
</evidence>
<dbReference type="Proteomes" id="UP000663823">
    <property type="component" value="Unassembled WGS sequence"/>
</dbReference>
<name>A0A815CU10_9BILA</name>